<keyword evidence="2" id="KW-1185">Reference proteome</keyword>
<evidence type="ECO:0000313" key="1">
    <source>
        <dbReference type="EMBL" id="KAK7293057.1"/>
    </source>
</evidence>
<comment type="caution">
    <text evidence="1">The sequence shown here is derived from an EMBL/GenBank/DDBJ whole genome shotgun (WGS) entry which is preliminary data.</text>
</comment>
<proteinExistence type="predicted"/>
<reference evidence="1 2" key="1">
    <citation type="submission" date="2024-01" db="EMBL/GenBank/DDBJ databases">
        <title>The genomes of 5 underutilized Papilionoideae crops provide insights into root nodulation and disease resistance.</title>
        <authorList>
            <person name="Yuan L."/>
        </authorList>
    </citation>
    <scope>NUCLEOTIDE SEQUENCE [LARGE SCALE GENOMIC DNA]</scope>
    <source>
        <strain evidence="1">LY-2023</strain>
        <tissue evidence="1">Leaf</tissue>
    </source>
</reference>
<protein>
    <submittedName>
        <fullName evidence="1">Uncharacterized protein</fullName>
    </submittedName>
</protein>
<dbReference type="AlphaFoldDB" id="A0AAN9PD54"/>
<sequence>MRVWIVSRKPSWTWIIHQARGLAKHLILVKVLQSHLLKKPMGKRKYEEHKGEKKKAVLVNLRKSQLFSSRIDAYNLLNLGSFCPKFTWRGLLISLTGRNFERLDSVLANLIWRTRFPETILQILTRVQFFIITPSTFI</sequence>
<evidence type="ECO:0000313" key="2">
    <source>
        <dbReference type="Proteomes" id="UP001359559"/>
    </source>
</evidence>
<organism evidence="1 2">
    <name type="scientific">Clitoria ternatea</name>
    <name type="common">Butterfly pea</name>
    <dbReference type="NCBI Taxonomy" id="43366"/>
    <lineage>
        <taxon>Eukaryota</taxon>
        <taxon>Viridiplantae</taxon>
        <taxon>Streptophyta</taxon>
        <taxon>Embryophyta</taxon>
        <taxon>Tracheophyta</taxon>
        <taxon>Spermatophyta</taxon>
        <taxon>Magnoliopsida</taxon>
        <taxon>eudicotyledons</taxon>
        <taxon>Gunneridae</taxon>
        <taxon>Pentapetalae</taxon>
        <taxon>rosids</taxon>
        <taxon>fabids</taxon>
        <taxon>Fabales</taxon>
        <taxon>Fabaceae</taxon>
        <taxon>Papilionoideae</taxon>
        <taxon>50 kb inversion clade</taxon>
        <taxon>NPAAA clade</taxon>
        <taxon>indigoferoid/millettioid clade</taxon>
        <taxon>Phaseoleae</taxon>
        <taxon>Clitoria</taxon>
    </lineage>
</organism>
<gene>
    <name evidence="1" type="ORF">RJT34_15918</name>
</gene>
<dbReference type="Proteomes" id="UP001359559">
    <property type="component" value="Unassembled WGS sequence"/>
</dbReference>
<name>A0AAN9PD54_CLITE</name>
<dbReference type="EMBL" id="JAYKXN010000004">
    <property type="protein sequence ID" value="KAK7293057.1"/>
    <property type="molecule type" value="Genomic_DNA"/>
</dbReference>
<accession>A0AAN9PD54</accession>